<evidence type="ECO:0000313" key="2">
    <source>
        <dbReference type="EMBL" id="AAK79870.1"/>
    </source>
</evidence>
<keyword evidence="3" id="KW-1185">Reference proteome</keyword>
<protein>
    <submittedName>
        <fullName evidence="2">Uncharacterized protein</fullName>
    </submittedName>
</protein>
<dbReference type="STRING" id="272562.CA_C1907"/>
<proteinExistence type="predicted"/>
<keyword evidence="1" id="KW-0175">Coiled coil</keyword>
<dbReference type="RefSeq" id="WP_010965211.1">
    <property type="nucleotide sequence ID" value="NC_003030.1"/>
</dbReference>
<feature type="coiled-coil region" evidence="1">
    <location>
        <begin position="20"/>
        <end position="47"/>
    </location>
</feature>
<dbReference type="KEGG" id="cac:CA_C1907"/>
<dbReference type="EMBL" id="AE001437">
    <property type="protein sequence ID" value="AAK79870.1"/>
    <property type="molecule type" value="Genomic_DNA"/>
</dbReference>
<dbReference type="HOGENOM" id="CLU_3041820_0_0_9"/>
<accession>Q97HV0</accession>
<dbReference type="AlphaFoldDB" id="Q97HV0"/>
<organism evidence="2 3">
    <name type="scientific">Clostridium acetobutylicum (strain ATCC 824 / DSM 792 / JCM 1419 / IAM 19013 / LMG 5710 / NBRC 13948 / NRRL B-527 / VKM B-1787 / 2291 / W)</name>
    <dbReference type="NCBI Taxonomy" id="272562"/>
    <lineage>
        <taxon>Bacteria</taxon>
        <taxon>Bacillati</taxon>
        <taxon>Bacillota</taxon>
        <taxon>Clostridia</taxon>
        <taxon>Eubacteriales</taxon>
        <taxon>Clostridiaceae</taxon>
        <taxon>Clostridium</taxon>
    </lineage>
</organism>
<evidence type="ECO:0000256" key="1">
    <source>
        <dbReference type="SAM" id="Coils"/>
    </source>
</evidence>
<dbReference type="Proteomes" id="UP000000814">
    <property type="component" value="Chromosome"/>
</dbReference>
<evidence type="ECO:0000313" key="3">
    <source>
        <dbReference type="Proteomes" id="UP000000814"/>
    </source>
</evidence>
<reference evidence="2 3" key="1">
    <citation type="journal article" date="2001" name="J. Bacteriol.">
        <title>Genome sequence and comparative analysis of the solvent-producing bacterium Clostridium acetobutylicum.</title>
        <authorList>
            <person name="Nolling J."/>
            <person name="Breton G."/>
            <person name="Omelchenko M.V."/>
            <person name="Makarova K.S."/>
            <person name="Zeng Q."/>
            <person name="Gibson R."/>
            <person name="Lee H.M."/>
            <person name="Dubois J."/>
            <person name="Qiu D."/>
            <person name="Hitti J."/>
            <person name="Wolf Y.I."/>
            <person name="Tatusov R.L."/>
            <person name="Sabathe F."/>
            <person name="Doucette-Stamm L."/>
            <person name="Soucaille P."/>
            <person name="Daly M.J."/>
            <person name="Bennett G.N."/>
            <person name="Koonin E.V."/>
            <person name="Smith D.R."/>
        </authorList>
    </citation>
    <scope>NUCLEOTIDE SEQUENCE [LARGE SCALE GENOMIC DNA]</scope>
    <source>
        <strain evidence="3">ATCC 824 / DSM 792 / JCM 1419 / LMG 5710 / VKM B-1787</strain>
    </source>
</reference>
<gene>
    <name evidence="2" type="ordered locus">CA_C1907</name>
</gene>
<dbReference type="GeneID" id="45000489"/>
<dbReference type="PIR" id="C97135">
    <property type="entry name" value="C97135"/>
</dbReference>
<name>Q97HV0_CLOAB</name>
<sequence length="54" mass="6144">MDNGKIRLNYKLKTTGVKNLAELKSRLSRIQQLVNELEKEIDSVIGTSITIEEI</sequence>
<dbReference type="PATRIC" id="fig|272562.8.peg.2108"/>